<dbReference type="eggNOG" id="COG1034">
    <property type="taxonomic scope" value="Bacteria"/>
</dbReference>
<proteinExistence type="predicted"/>
<keyword evidence="1" id="KW-0560">Oxidoreductase</keyword>
<evidence type="ECO:0000313" key="2">
    <source>
        <dbReference type="EMBL" id="EDM73517.1"/>
    </source>
</evidence>
<reference evidence="2 3" key="1">
    <citation type="submission" date="2007-06" db="EMBL/GenBank/DDBJ databases">
        <authorList>
            <person name="Shimkets L."/>
            <person name="Ferriera S."/>
            <person name="Johnson J."/>
            <person name="Kravitz S."/>
            <person name="Beeson K."/>
            <person name="Sutton G."/>
            <person name="Rogers Y.-H."/>
            <person name="Friedman R."/>
            <person name="Frazier M."/>
            <person name="Venter J.C."/>
        </authorList>
    </citation>
    <scope>NUCLEOTIDE SEQUENCE [LARGE SCALE GENOMIC DNA]</scope>
    <source>
        <strain evidence="2 3">SIR-1</strain>
    </source>
</reference>
<evidence type="ECO:0000313" key="3">
    <source>
        <dbReference type="Proteomes" id="UP000005801"/>
    </source>
</evidence>
<keyword evidence="3" id="KW-1185">Reference proteome</keyword>
<protein>
    <recommendedName>
        <fullName evidence="4">(2Fe-2S)-binding protein</fullName>
    </recommendedName>
</protein>
<comment type="caution">
    <text evidence="2">The sequence shown here is derived from an EMBL/GenBank/DDBJ whole genome shotgun (WGS) entry which is preliminary data.</text>
</comment>
<dbReference type="SUPFAM" id="SSF54292">
    <property type="entry name" value="2Fe-2S ferredoxin-like"/>
    <property type="match status" value="1"/>
</dbReference>
<dbReference type="AlphaFoldDB" id="A6GKT5"/>
<organism evidence="2 3">
    <name type="scientific">Plesiocystis pacifica SIR-1</name>
    <dbReference type="NCBI Taxonomy" id="391625"/>
    <lineage>
        <taxon>Bacteria</taxon>
        <taxon>Pseudomonadati</taxon>
        <taxon>Myxococcota</taxon>
        <taxon>Polyangia</taxon>
        <taxon>Nannocystales</taxon>
        <taxon>Nannocystaceae</taxon>
        <taxon>Plesiocystis</taxon>
    </lineage>
</organism>
<dbReference type="STRING" id="391625.PPSIR1_14160"/>
<gene>
    <name evidence="2" type="ORF">PPSIR1_14160</name>
</gene>
<evidence type="ECO:0000256" key="1">
    <source>
        <dbReference type="ARBA" id="ARBA00023002"/>
    </source>
</evidence>
<dbReference type="Gene3D" id="3.10.20.440">
    <property type="entry name" value="2Fe-2S iron-sulphur cluster binding domain, sarcosine oxidase, alpha subunit, N-terminal domain"/>
    <property type="match status" value="1"/>
</dbReference>
<dbReference type="EMBL" id="ABCS01000230">
    <property type="protein sequence ID" value="EDM73517.1"/>
    <property type="molecule type" value="Genomic_DNA"/>
</dbReference>
<dbReference type="Proteomes" id="UP000005801">
    <property type="component" value="Unassembled WGS sequence"/>
</dbReference>
<dbReference type="InterPro" id="IPR042204">
    <property type="entry name" value="2Fe-2S-bd_N"/>
</dbReference>
<name>A6GKT5_9BACT</name>
<dbReference type="OrthoDB" id="573392at2"/>
<dbReference type="InterPro" id="IPR036010">
    <property type="entry name" value="2Fe-2S_ferredoxin-like_sf"/>
</dbReference>
<dbReference type="GO" id="GO:0016491">
    <property type="term" value="F:oxidoreductase activity"/>
    <property type="evidence" value="ECO:0007669"/>
    <property type="project" value="UniProtKB-KW"/>
</dbReference>
<sequence length="95" mass="9830">MPPETCTIVVDGATLEVPAGASLAAALVAAQRPTRRSVGGLARAPLCAMGSCFECTVTIQRGEGALPERARACLEPCQPDLRVETGVDAEPEVRP</sequence>
<evidence type="ECO:0008006" key="4">
    <source>
        <dbReference type="Google" id="ProtNLM"/>
    </source>
</evidence>
<accession>A6GKT5</accession>
<dbReference type="Pfam" id="PF13510">
    <property type="entry name" value="Fer2_4"/>
    <property type="match status" value="1"/>
</dbReference>
<dbReference type="GO" id="GO:0051536">
    <property type="term" value="F:iron-sulfur cluster binding"/>
    <property type="evidence" value="ECO:0007669"/>
    <property type="project" value="InterPro"/>
</dbReference>